<feature type="non-terminal residue" evidence="1">
    <location>
        <position position="300"/>
    </location>
</feature>
<keyword evidence="2" id="KW-1185">Reference proteome</keyword>
<dbReference type="STRING" id="5539.A0A3E2HS55"/>
<evidence type="ECO:0000313" key="2">
    <source>
        <dbReference type="Proteomes" id="UP000258309"/>
    </source>
</evidence>
<dbReference type="InterPro" id="IPR008775">
    <property type="entry name" value="Phytyl_CoA_dOase-like"/>
</dbReference>
<feature type="non-terminal residue" evidence="1">
    <location>
        <position position="1"/>
    </location>
</feature>
<protein>
    <recommendedName>
        <fullName evidence="3">Phytanoyl-CoA dioxygenase</fullName>
    </recommendedName>
</protein>
<accession>A0A3E2HS55</accession>
<gene>
    <name evidence="1" type="ORF">B7463_g21</name>
</gene>
<dbReference type="OrthoDB" id="2106152at2759"/>
<dbReference type="OMA" id="SFARCYF"/>
<proteinExistence type="predicted"/>
<dbReference type="EMBL" id="NCSJ02000001">
    <property type="protein sequence ID" value="RFU36203.1"/>
    <property type="molecule type" value="Genomic_DNA"/>
</dbReference>
<evidence type="ECO:0000313" key="1">
    <source>
        <dbReference type="EMBL" id="RFU36203.1"/>
    </source>
</evidence>
<dbReference type="Gene3D" id="2.60.120.620">
    <property type="entry name" value="q2cbj1_9rhob like domain"/>
    <property type="match status" value="1"/>
</dbReference>
<reference evidence="1 2" key="1">
    <citation type="submission" date="2018-05" db="EMBL/GenBank/DDBJ databases">
        <title>Draft genome sequence of Scytalidium lignicola DSM 105466, a ubiquitous saprotrophic fungus.</title>
        <authorList>
            <person name="Buettner E."/>
            <person name="Gebauer A.M."/>
            <person name="Hofrichter M."/>
            <person name="Liers C."/>
            <person name="Kellner H."/>
        </authorList>
    </citation>
    <scope>NUCLEOTIDE SEQUENCE [LARGE SCALE GENOMIC DNA]</scope>
    <source>
        <strain evidence="1 2">DSM 105466</strain>
    </source>
</reference>
<dbReference type="AlphaFoldDB" id="A0A3E2HS55"/>
<dbReference type="PANTHER" id="PTHR40470">
    <property type="entry name" value="PHYTANOYL-COA DIOXYGENASE FAMILY PROTEIN (AFU_ORTHOLOGUE AFUA_2G15850)"/>
    <property type="match status" value="1"/>
</dbReference>
<evidence type="ECO:0008006" key="3">
    <source>
        <dbReference type="Google" id="ProtNLM"/>
    </source>
</evidence>
<sequence>MTISKSPHLLSLERDGFVHIPSFLSPQELSILRTTTQKTTDYARAGNWPPVRTVPKQFPPWNLNLPTGANPAAEGIWGVQFLLHPDIPGHEVYTRHYFSKKIRDVVKELLQCEDEVLVLELFNMLVRPERDFELRWHRDDIPPTATDEEELARLKKPAWHAQWNLALYDDESLIVVPGSHRRARTAFERGADPFEKDVPGQIFVKMKAGDIVFYNNNIFHRGVYDSGKERMTLHGTMGHVLGGKTNARNVLQHGIGSWVDGIDLSIIEDEEDRRVAEGMKERLIRMGRENDGDVGYSLEG</sequence>
<comment type="caution">
    <text evidence="1">The sequence shown here is derived from an EMBL/GenBank/DDBJ whole genome shotgun (WGS) entry which is preliminary data.</text>
</comment>
<dbReference type="SUPFAM" id="SSF51197">
    <property type="entry name" value="Clavaminate synthase-like"/>
    <property type="match status" value="1"/>
</dbReference>
<name>A0A3E2HS55_SCYLI</name>
<dbReference type="Pfam" id="PF05721">
    <property type="entry name" value="PhyH"/>
    <property type="match status" value="1"/>
</dbReference>
<dbReference type="Proteomes" id="UP000258309">
    <property type="component" value="Unassembled WGS sequence"/>
</dbReference>
<organism evidence="1 2">
    <name type="scientific">Scytalidium lignicola</name>
    <name type="common">Hyphomycete</name>
    <dbReference type="NCBI Taxonomy" id="5539"/>
    <lineage>
        <taxon>Eukaryota</taxon>
        <taxon>Fungi</taxon>
        <taxon>Dikarya</taxon>
        <taxon>Ascomycota</taxon>
        <taxon>Pezizomycotina</taxon>
        <taxon>Leotiomycetes</taxon>
        <taxon>Leotiomycetes incertae sedis</taxon>
        <taxon>Scytalidium</taxon>
    </lineage>
</organism>
<dbReference type="PANTHER" id="PTHR40470:SF1">
    <property type="entry name" value="PHYTANOYL-COA DIOXYGENASE FAMILY PROTEIN (AFU_ORTHOLOGUE AFUA_2G15850)"/>
    <property type="match status" value="1"/>
</dbReference>